<dbReference type="Pfam" id="PF04564">
    <property type="entry name" value="U-box"/>
    <property type="match status" value="1"/>
</dbReference>
<dbReference type="GO" id="GO:0000209">
    <property type="term" value="P:protein polyubiquitination"/>
    <property type="evidence" value="ECO:0007669"/>
    <property type="project" value="TreeGrafter"/>
</dbReference>
<protein>
    <recommendedName>
        <fullName evidence="5">RING-type E3 ubiquitin transferase</fullName>
        <ecNumber evidence="5">2.3.2.27</ecNumber>
    </recommendedName>
</protein>
<dbReference type="Gene3D" id="3.30.40.10">
    <property type="entry name" value="Zinc/RING finger domain, C3HC4 (zinc finger)"/>
    <property type="match status" value="1"/>
</dbReference>
<keyword evidence="6" id="KW-0963">Cytoplasm</keyword>
<name>A0A1Y3EG08_9BILA</name>
<keyword evidence="7" id="KW-0808">Transferase</keyword>
<accession>A0A1Y3EG08</accession>
<evidence type="ECO:0000256" key="2">
    <source>
        <dbReference type="ARBA" id="ARBA00004496"/>
    </source>
</evidence>
<comment type="pathway">
    <text evidence="3">Protein modification; protein ubiquitination.</text>
</comment>
<dbReference type="EMBL" id="LVZM01016801">
    <property type="protein sequence ID" value="OUC42757.1"/>
    <property type="molecule type" value="Genomic_DNA"/>
</dbReference>
<comment type="catalytic activity">
    <reaction evidence="1">
        <text>S-ubiquitinyl-[E2 ubiquitin-conjugating enzyme]-L-cysteine + [acceptor protein]-L-lysine = [E2 ubiquitin-conjugating enzyme]-L-cysteine + N(6)-ubiquitinyl-[acceptor protein]-L-lysine.</text>
        <dbReference type="EC" id="2.3.2.27"/>
    </reaction>
</comment>
<dbReference type="CDD" id="cd16658">
    <property type="entry name" value="RING-Ubox_UBE4B"/>
    <property type="match status" value="1"/>
</dbReference>
<dbReference type="AlphaFoldDB" id="A0A1Y3EG08"/>
<dbReference type="Proteomes" id="UP000243006">
    <property type="component" value="Unassembled WGS sequence"/>
</dbReference>
<evidence type="ECO:0000259" key="9">
    <source>
        <dbReference type="PROSITE" id="PS51698"/>
    </source>
</evidence>
<evidence type="ECO:0000313" key="10">
    <source>
        <dbReference type="EMBL" id="OUC42757.1"/>
    </source>
</evidence>
<dbReference type="PROSITE" id="PS51698">
    <property type="entry name" value="U_BOX"/>
    <property type="match status" value="1"/>
</dbReference>
<comment type="subcellular location">
    <subcellularLocation>
        <location evidence="2">Cytoplasm</location>
    </subcellularLocation>
</comment>
<dbReference type="InterPro" id="IPR013083">
    <property type="entry name" value="Znf_RING/FYVE/PHD"/>
</dbReference>
<dbReference type="PANTHER" id="PTHR13931:SF2">
    <property type="entry name" value="UBIQUITIN CONJUGATION FACTOR E4 B"/>
    <property type="match status" value="1"/>
</dbReference>
<dbReference type="InterPro" id="IPR003613">
    <property type="entry name" value="Ubox_domain"/>
</dbReference>
<dbReference type="GO" id="GO:0005634">
    <property type="term" value="C:nucleus"/>
    <property type="evidence" value="ECO:0007669"/>
    <property type="project" value="TreeGrafter"/>
</dbReference>
<evidence type="ECO:0000256" key="7">
    <source>
        <dbReference type="ARBA" id="ARBA00022679"/>
    </source>
</evidence>
<dbReference type="GO" id="GO:0034450">
    <property type="term" value="F:ubiquitin-ubiquitin ligase activity"/>
    <property type="evidence" value="ECO:0007669"/>
    <property type="project" value="InterPro"/>
</dbReference>
<comment type="caution">
    <text evidence="10">The sequence shown here is derived from an EMBL/GenBank/DDBJ whole genome shotgun (WGS) entry which is preliminary data.</text>
</comment>
<dbReference type="GO" id="GO:0005737">
    <property type="term" value="C:cytoplasm"/>
    <property type="evidence" value="ECO:0007669"/>
    <property type="project" value="UniProtKB-SubCell"/>
</dbReference>
<evidence type="ECO:0000256" key="6">
    <source>
        <dbReference type="ARBA" id="ARBA00022490"/>
    </source>
</evidence>
<feature type="non-terminal residue" evidence="10">
    <location>
        <position position="1"/>
    </location>
</feature>
<dbReference type="FunFam" id="3.30.40.10:FF:000055">
    <property type="entry name" value="Ubiquitin conjugation factor e4 a"/>
    <property type="match status" value="1"/>
</dbReference>
<gene>
    <name evidence="10" type="ORF">D917_10255</name>
</gene>
<dbReference type="EC" id="2.3.2.27" evidence="5"/>
<keyword evidence="8" id="KW-0833">Ubl conjugation pathway</keyword>
<evidence type="ECO:0000256" key="3">
    <source>
        <dbReference type="ARBA" id="ARBA00004906"/>
    </source>
</evidence>
<evidence type="ECO:0000256" key="5">
    <source>
        <dbReference type="ARBA" id="ARBA00012483"/>
    </source>
</evidence>
<sequence>QRSYSKQLFEDVVGRIVRHKIKAVSQVEQFKLLAERVEQIWEMKREQEVILCDIPEEFTDPLMGTIMRNPVLLPSGNITDVSSIRRHLLNKPTDPFTRQQLDESMLIPATELKNKIDAWIAEKLKESKSSSSSHVTSSQQCLVRIETPVAHHFKLQLAFPTVNAIHKSVLFFVIVFLDFLVKCTPICGPTSELFYFYYFQLRTDFPTTISNPPSFALLVVSQSVLYYFRMHCKDG</sequence>
<dbReference type="SMART" id="SM00504">
    <property type="entry name" value="Ubox"/>
    <property type="match status" value="1"/>
</dbReference>
<dbReference type="InterPro" id="IPR045132">
    <property type="entry name" value="UBE4"/>
</dbReference>
<evidence type="ECO:0000256" key="4">
    <source>
        <dbReference type="ARBA" id="ARBA00007434"/>
    </source>
</evidence>
<proteinExistence type="inferred from homology"/>
<feature type="domain" description="U-box" evidence="9">
    <location>
        <begin position="53"/>
        <end position="126"/>
    </location>
</feature>
<evidence type="ECO:0000256" key="8">
    <source>
        <dbReference type="ARBA" id="ARBA00022786"/>
    </source>
</evidence>
<comment type="similarity">
    <text evidence="4">Belongs to the ubiquitin conjugation factor E4 family.</text>
</comment>
<dbReference type="SUPFAM" id="SSF57850">
    <property type="entry name" value="RING/U-box"/>
    <property type="match status" value="1"/>
</dbReference>
<dbReference type="GO" id="GO:0036503">
    <property type="term" value="P:ERAD pathway"/>
    <property type="evidence" value="ECO:0007669"/>
    <property type="project" value="InterPro"/>
</dbReference>
<evidence type="ECO:0000313" key="11">
    <source>
        <dbReference type="Proteomes" id="UP000243006"/>
    </source>
</evidence>
<reference evidence="10 11" key="1">
    <citation type="submission" date="2015-04" db="EMBL/GenBank/DDBJ databases">
        <title>Draft genome of the roundworm Trichinella nativa.</title>
        <authorList>
            <person name="Mitreva M."/>
        </authorList>
    </citation>
    <scope>NUCLEOTIDE SEQUENCE [LARGE SCALE GENOMIC DNA]</scope>
    <source>
        <strain evidence="10 11">ISS45</strain>
    </source>
</reference>
<organism evidence="10 11">
    <name type="scientific">Trichinella nativa</name>
    <dbReference type="NCBI Taxonomy" id="6335"/>
    <lineage>
        <taxon>Eukaryota</taxon>
        <taxon>Metazoa</taxon>
        <taxon>Ecdysozoa</taxon>
        <taxon>Nematoda</taxon>
        <taxon>Enoplea</taxon>
        <taxon>Dorylaimia</taxon>
        <taxon>Trichinellida</taxon>
        <taxon>Trichinellidae</taxon>
        <taxon>Trichinella</taxon>
    </lineage>
</organism>
<evidence type="ECO:0000256" key="1">
    <source>
        <dbReference type="ARBA" id="ARBA00000900"/>
    </source>
</evidence>
<dbReference type="GO" id="GO:0000151">
    <property type="term" value="C:ubiquitin ligase complex"/>
    <property type="evidence" value="ECO:0007669"/>
    <property type="project" value="InterPro"/>
</dbReference>
<dbReference type="PANTHER" id="PTHR13931">
    <property type="entry name" value="UBIQUITINATION FACTOR E4"/>
    <property type="match status" value="1"/>
</dbReference>